<geneLocation type="mitochondrion" evidence="1"/>
<proteinExistence type="predicted"/>
<dbReference type="AlphaFoldDB" id="A0A6B9XUB0"/>
<protein>
    <submittedName>
        <fullName evidence="1">Uncharacterized protein</fullName>
    </submittedName>
</protein>
<name>A0A6B9XUB0_PICSI</name>
<reference evidence="1" key="1">
    <citation type="submission" date="2019-03" db="EMBL/GenBank/DDBJ databases">
        <title>Largest Complete Mitochondrial Genome of a Gymnosperm, Sitka Spruce (Picea sitchensis), Indicates Complex Physical Structure.</title>
        <authorList>
            <person name="Jackman S.D."/>
            <person name="Coombe L."/>
            <person name="Warren R."/>
            <person name="Kirk H."/>
            <person name="Trinh E."/>
            <person name="McLeod T."/>
            <person name="Pleasance S."/>
            <person name="Pandoh P."/>
            <person name="Zhao Y."/>
            <person name="Coope R."/>
            <person name="Bousquet J."/>
            <person name="Bohlmann J.C."/>
            <person name="Jones S.J.M."/>
            <person name="Birol I."/>
        </authorList>
    </citation>
    <scope>NUCLEOTIDE SEQUENCE</scope>
    <source>
        <strain evidence="1">Q903</strain>
    </source>
</reference>
<keyword evidence="1" id="KW-0496">Mitochondrion</keyword>
<accession>A0A6B9XUB0</accession>
<dbReference type="EMBL" id="MK697699">
    <property type="protein sequence ID" value="QHR89921.1"/>
    <property type="molecule type" value="Genomic_DNA"/>
</dbReference>
<gene>
    <name evidence="1" type="primary">orf03966</name>
    <name evidence="1" type="ORF">Q903MT_gene3943</name>
</gene>
<evidence type="ECO:0000313" key="1">
    <source>
        <dbReference type="EMBL" id="QHR89921.1"/>
    </source>
</evidence>
<organism evidence="1">
    <name type="scientific">Picea sitchensis</name>
    <name type="common">Sitka spruce</name>
    <name type="synonym">Pinus sitchensis</name>
    <dbReference type="NCBI Taxonomy" id="3332"/>
    <lineage>
        <taxon>Eukaryota</taxon>
        <taxon>Viridiplantae</taxon>
        <taxon>Streptophyta</taxon>
        <taxon>Embryophyta</taxon>
        <taxon>Tracheophyta</taxon>
        <taxon>Spermatophyta</taxon>
        <taxon>Pinopsida</taxon>
        <taxon>Pinidae</taxon>
        <taxon>Conifers I</taxon>
        <taxon>Pinales</taxon>
        <taxon>Pinaceae</taxon>
        <taxon>Picea</taxon>
    </lineage>
</organism>
<sequence>MLMVEIISFVIKIVRGILAIERKSLRDRDPPYGTKCYRTSVLSDISLASGSSGSRGYRINGLQDYRIQG</sequence>